<keyword evidence="2" id="KW-1185">Reference proteome</keyword>
<sequence length="354" mass="40199">MASWSPTPLQLLGLLSFLLLHHHALTTVAATSGNRRIGLTRKPTPEVPAFREAPEFRNGDECGSHDSNKVHVAMTLDANYLRGTMAAILSILQHTSCPENVVFHFLYARYMPELFATIKSTFPYLNFKLYQFDSNRVRGKISKSIRQALDQPLNYARIYLADIVQANVGRVIYLDSDVIVVDDIGRLWGVDLGDKVVAAPEYCHANFTKYFTPAFWSDPALARTFEGRKPCYFNTGVMVMDVDRWRDGGFTKKVEKWMGVQKQKRIYHLGSLPPFLLLFAGDIKGVDHRWNQHGLGGDNLEGRCRKLHPGPVSLLHWSGKGKPWLRLDSKKPCNVDHLWAPYDLYRSSSSTFEE</sequence>
<accession>A0ACC2KEN4</accession>
<gene>
    <name evidence="1" type="ORF">MRB53_028134</name>
</gene>
<protein>
    <submittedName>
        <fullName evidence="1">Uncharacterized protein</fullName>
    </submittedName>
</protein>
<reference evidence="1 2" key="1">
    <citation type="journal article" date="2022" name="Hortic Res">
        <title>A haplotype resolved chromosomal level avocado genome allows analysis of novel avocado genes.</title>
        <authorList>
            <person name="Nath O."/>
            <person name="Fletcher S.J."/>
            <person name="Hayward A."/>
            <person name="Shaw L.M."/>
            <person name="Masouleh A.K."/>
            <person name="Furtado A."/>
            <person name="Henry R.J."/>
            <person name="Mitter N."/>
        </authorList>
    </citation>
    <scope>NUCLEOTIDE SEQUENCE [LARGE SCALE GENOMIC DNA]</scope>
    <source>
        <strain evidence="2">cv. Hass</strain>
    </source>
</reference>
<dbReference type="Proteomes" id="UP001234297">
    <property type="component" value="Chromosome 9"/>
</dbReference>
<name>A0ACC2KEN4_PERAE</name>
<proteinExistence type="predicted"/>
<evidence type="ECO:0000313" key="2">
    <source>
        <dbReference type="Proteomes" id="UP001234297"/>
    </source>
</evidence>
<organism evidence="1 2">
    <name type="scientific">Persea americana</name>
    <name type="common">Avocado</name>
    <dbReference type="NCBI Taxonomy" id="3435"/>
    <lineage>
        <taxon>Eukaryota</taxon>
        <taxon>Viridiplantae</taxon>
        <taxon>Streptophyta</taxon>
        <taxon>Embryophyta</taxon>
        <taxon>Tracheophyta</taxon>
        <taxon>Spermatophyta</taxon>
        <taxon>Magnoliopsida</taxon>
        <taxon>Magnoliidae</taxon>
        <taxon>Laurales</taxon>
        <taxon>Lauraceae</taxon>
        <taxon>Persea</taxon>
    </lineage>
</organism>
<evidence type="ECO:0000313" key="1">
    <source>
        <dbReference type="EMBL" id="KAJ8619605.1"/>
    </source>
</evidence>
<dbReference type="EMBL" id="CM056817">
    <property type="protein sequence ID" value="KAJ8619605.1"/>
    <property type="molecule type" value="Genomic_DNA"/>
</dbReference>
<comment type="caution">
    <text evidence="1">The sequence shown here is derived from an EMBL/GenBank/DDBJ whole genome shotgun (WGS) entry which is preliminary data.</text>
</comment>